<dbReference type="OrthoDB" id="3957at10239"/>
<organism evidence="1 2">
    <name type="scientific">Erwinia phage vB_EamM_Kwan</name>
    <dbReference type="NCBI Taxonomy" id="1883374"/>
    <lineage>
        <taxon>Viruses</taxon>
        <taxon>Duplodnaviria</taxon>
        <taxon>Heunggongvirae</taxon>
        <taxon>Uroviricota</taxon>
        <taxon>Caudoviricetes</taxon>
        <taxon>Chimalliviridae</taxon>
        <taxon>Wellingtonvirus</taxon>
        <taxon>Wellingtonvirus wellington</taxon>
    </lineage>
</organism>
<dbReference type="EMBL" id="KX397369">
    <property type="protein sequence ID" value="ANZ49426.1"/>
    <property type="molecule type" value="Genomic_DNA"/>
</dbReference>
<dbReference type="KEGG" id="vg:29061918"/>
<name>A0A1B2IDR9_9CAUD</name>
<proteinExistence type="predicted"/>
<dbReference type="RefSeq" id="YP_009278679.1">
    <property type="nucleotide sequence ID" value="NC_031010.1"/>
</dbReference>
<reference evidence="1 2" key="1">
    <citation type="submission" date="2016-06" db="EMBL/GenBank/DDBJ databases">
        <authorList>
            <person name="Kjaerup R.B."/>
            <person name="Dalgaard T.S."/>
            <person name="Juul-Madsen H.R."/>
        </authorList>
    </citation>
    <scope>NUCLEOTIDE SEQUENCE [LARGE SCALE GENOMIC DNA]</scope>
</reference>
<gene>
    <name evidence="1" type="ORF">KWAN_74</name>
</gene>
<dbReference type="Proteomes" id="UP000202923">
    <property type="component" value="Genome"/>
</dbReference>
<evidence type="ECO:0000313" key="1">
    <source>
        <dbReference type="EMBL" id="ANZ49426.1"/>
    </source>
</evidence>
<dbReference type="GeneID" id="29061918"/>
<accession>A0A1B2IDR9</accession>
<sequence length="500" mass="58395">MQQYFEIPSLDQTIRKAIVDGIVHRALNESGIAKAEIIYNDERFKTTHQVGSTEGEETTAAYAGTDRVYIGVVEERDEYARINRQIGMNVNIPFFANDDDQVHAVAGTCGYDVTITLTRHNQSEDELHRWVNRLNALQDMGRYSLMAESEAYYIIPKPALQLLNACYVAANTRVPKHESFPEYLRAYFGKEVTRVSNVAGGQESLAVRFAPTRVELVYSTEPPTWDKDENHYEAAFNIKFFYQPPEEVVVSCPYIINQTPLPDEWWPDIDGPWVSNEEFVRRSQQQQNLDGTWWVNEKRPLIQLPYLLAPKEQFLRLHYPAKHAPLPIFGTDVAFEEDNMVDPVVFNVADLPYRWNDALLPYIEHCRRIDRTGMTGMFRFLAFEEGALIEPRLYHWDNGNFQLLRRQNVTKNYFVLETVLSDWRDLDLWPLHLYPKAAEVLIKWLFPDWDTPDWWWDLPRLPPSVIDKIPRDKYRDRDYYLTIFNTGILTVEGVEDAEVE</sequence>
<evidence type="ECO:0000313" key="2">
    <source>
        <dbReference type="Proteomes" id="UP000202923"/>
    </source>
</evidence>
<protein>
    <submittedName>
        <fullName evidence="1">Uncharacterized protein</fullName>
    </submittedName>
</protein>